<dbReference type="RefSeq" id="WP_136530654.1">
    <property type="nucleotide sequence ID" value="NZ_STGX01000011.1"/>
</dbReference>
<dbReference type="OrthoDB" id="21421at2"/>
<keyword evidence="5" id="KW-1185">Reference proteome</keyword>
<proteinExistence type="inferred from homology"/>
<dbReference type="InterPro" id="IPR032710">
    <property type="entry name" value="NTF2-like_dom_sf"/>
</dbReference>
<sequence length="135" mass="14825">MPRRSRKPRPSSCPCGSGETYAACCGRFHAGTATAPTAEALMRSRYSAFAVGDEAYLLRSWHPRTRPDRIGLDDDRRWTGLEILATTGGSPLHTQGTVKFRAHFEDAEGPGVQSEHSAFERVGGDWLYVDAVDVE</sequence>
<dbReference type="Pfam" id="PF02810">
    <property type="entry name" value="SEC-C"/>
    <property type="match status" value="1"/>
</dbReference>
<dbReference type="PANTHER" id="PTHR33747">
    <property type="entry name" value="UPF0225 PROTEIN SCO1677"/>
    <property type="match status" value="1"/>
</dbReference>
<evidence type="ECO:0000313" key="4">
    <source>
        <dbReference type="EMBL" id="THV27311.1"/>
    </source>
</evidence>
<organism evidence="4 5">
    <name type="scientific">Glycomyces paridis</name>
    <dbReference type="NCBI Taxonomy" id="2126555"/>
    <lineage>
        <taxon>Bacteria</taxon>
        <taxon>Bacillati</taxon>
        <taxon>Actinomycetota</taxon>
        <taxon>Actinomycetes</taxon>
        <taxon>Glycomycetales</taxon>
        <taxon>Glycomycetaceae</taxon>
        <taxon>Glycomyces</taxon>
    </lineage>
</organism>
<dbReference type="Gene3D" id="3.10.450.50">
    <property type="match status" value="1"/>
</dbReference>
<dbReference type="Proteomes" id="UP000305792">
    <property type="component" value="Unassembled WGS sequence"/>
</dbReference>
<dbReference type="PANTHER" id="PTHR33747:SF1">
    <property type="entry name" value="ADENYLATE CYCLASE-ASSOCIATED CAP C-TERMINAL DOMAIN-CONTAINING PROTEIN"/>
    <property type="match status" value="1"/>
</dbReference>
<dbReference type="InterPro" id="IPR023006">
    <property type="entry name" value="YchJ-like"/>
</dbReference>
<dbReference type="InterPro" id="IPR004027">
    <property type="entry name" value="SEC_C_motif"/>
</dbReference>
<evidence type="ECO:0000313" key="5">
    <source>
        <dbReference type="Proteomes" id="UP000305792"/>
    </source>
</evidence>
<reference evidence="4 5" key="1">
    <citation type="journal article" date="2018" name="Int. J. Syst. Evol. Microbiol.">
        <title>Glycomyces paridis sp. nov., isolated from the medicinal plant Paris polyphylla.</title>
        <authorList>
            <person name="Fang X.M."/>
            <person name="Bai J.L."/>
            <person name="Su J."/>
            <person name="Zhao L.L."/>
            <person name="Liu H.Y."/>
            <person name="Ma B.P."/>
            <person name="Zhang Y.Q."/>
            <person name="Yu L.Y."/>
        </authorList>
    </citation>
    <scope>NUCLEOTIDE SEQUENCE [LARGE SCALE GENOMIC DNA]</scope>
    <source>
        <strain evidence="4 5">CPCC 204357</strain>
    </source>
</reference>
<dbReference type="EMBL" id="STGX01000011">
    <property type="protein sequence ID" value="THV27311.1"/>
    <property type="molecule type" value="Genomic_DNA"/>
</dbReference>
<comment type="similarity">
    <text evidence="1 2">Belongs to the UPF0225 family.</text>
</comment>
<accession>A0A4S8PC79</accession>
<dbReference type="Pfam" id="PF17775">
    <property type="entry name" value="YchJ_M-like"/>
    <property type="match status" value="1"/>
</dbReference>
<comment type="caution">
    <text evidence="4">The sequence shown here is derived from an EMBL/GenBank/DDBJ whole genome shotgun (WGS) entry which is preliminary data.</text>
</comment>
<feature type="domain" description="YchJ-like middle NTF2-like" evidence="3">
    <location>
        <begin position="37"/>
        <end position="131"/>
    </location>
</feature>
<dbReference type="SUPFAM" id="SSF103642">
    <property type="entry name" value="Sec-C motif"/>
    <property type="match status" value="1"/>
</dbReference>
<evidence type="ECO:0000256" key="2">
    <source>
        <dbReference type="HAMAP-Rule" id="MF_00612"/>
    </source>
</evidence>
<dbReference type="InterPro" id="IPR048469">
    <property type="entry name" value="YchJ-like_M"/>
</dbReference>
<dbReference type="SUPFAM" id="SSF54427">
    <property type="entry name" value="NTF2-like"/>
    <property type="match status" value="1"/>
</dbReference>
<dbReference type="AlphaFoldDB" id="A0A4S8PC79"/>
<protein>
    <recommendedName>
        <fullName evidence="2">UPF0225 protein E9998_15780</fullName>
    </recommendedName>
</protein>
<dbReference type="HAMAP" id="MF_00612">
    <property type="entry name" value="UPF0225"/>
    <property type="match status" value="1"/>
</dbReference>
<evidence type="ECO:0000259" key="3">
    <source>
        <dbReference type="Pfam" id="PF17775"/>
    </source>
</evidence>
<gene>
    <name evidence="4" type="ORF">E9998_15780</name>
</gene>
<name>A0A4S8PC79_9ACTN</name>
<evidence type="ECO:0000256" key="1">
    <source>
        <dbReference type="ARBA" id="ARBA00010839"/>
    </source>
</evidence>